<comment type="caution">
    <text evidence="1">The sequence shown here is derived from an EMBL/GenBank/DDBJ whole genome shotgun (WGS) entry which is preliminary data.</text>
</comment>
<reference evidence="1" key="1">
    <citation type="submission" date="2022-10" db="EMBL/GenBank/DDBJ databases">
        <authorList>
            <person name="Chen Y."/>
            <person name="Dougan E. K."/>
            <person name="Chan C."/>
            <person name="Rhodes N."/>
            <person name="Thang M."/>
        </authorList>
    </citation>
    <scope>NUCLEOTIDE SEQUENCE</scope>
</reference>
<dbReference type="AlphaFoldDB" id="A0A9P1GB02"/>
<sequence>MKTIRLQEVAKKKTWSVSFQRRRENTATTCQSHVEVLDTLPEFRASEPRRSQTCRFHAIATPAIFNGRKMTSLRNTLNFKPCHTVSISNLRNGVLSTSETQN</sequence>
<evidence type="ECO:0000313" key="2">
    <source>
        <dbReference type="EMBL" id="CAL4793610.1"/>
    </source>
</evidence>
<name>A0A9P1GB02_9DINO</name>
<organism evidence="1">
    <name type="scientific">Cladocopium goreaui</name>
    <dbReference type="NCBI Taxonomy" id="2562237"/>
    <lineage>
        <taxon>Eukaryota</taxon>
        <taxon>Sar</taxon>
        <taxon>Alveolata</taxon>
        <taxon>Dinophyceae</taxon>
        <taxon>Suessiales</taxon>
        <taxon>Symbiodiniaceae</taxon>
        <taxon>Cladocopium</taxon>
    </lineage>
</organism>
<dbReference type="EMBL" id="CAMXCT020003791">
    <property type="protein sequence ID" value="CAL1159673.1"/>
    <property type="molecule type" value="Genomic_DNA"/>
</dbReference>
<proteinExistence type="predicted"/>
<gene>
    <name evidence="1" type="ORF">C1SCF055_LOCUS31949</name>
</gene>
<dbReference type="EMBL" id="CAMXCT010003791">
    <property type="protein sequence ID" value="CAI4006298.1"/>
    <property type="molecule type" value="Genomic_DNA"/>
</dbReference>
<accession>A0A9P1GB02</accession>
<evidence type="ECO:0000313" key="1">
    <source>
        <dbReference type="EMBL" id="CAI4006298.1"/>
    </source>
</evidence>
<dbReference type="EMBL" id="CAMXCT030003791">
    <property type="protein sequence ID" value="CAL4793610.1"/>
    <property type="molecule type" value="Genomic_DNA"/>
</dbReference>
<keyword evidence="3" id="KW-1185">Reference proteome</keyword>
<evidence type="ECO:0000313" key="3">
    <source>
        <dbReference type="Proteomes" id="UP001152797"/>
    </source>
</evidence>
<reference evidence="2 3" key="2">
    <citation type="submission" date="2024-05" db="EMBL/GenBank/DDBJ databases">
        <authorList>
            <person name="Chen Y."/>
            <person name="Shah S."/>
            <person name="Dougan E. K."/>
            <person name="Thang M."/>
            <person name="Chan C."/>
        </authorList>
    </citation>
    <scope>NUCLEOTIDE SEQUENCE [LARGE SCALE GENOMIC DNA]</scope>
</reference>
<dbReference type="Proteomes" id="UP001152797">
    <property type="component" value="Unassembled WGS sequence"/>
</dbReference>
<protein>
    <submittedName>
        <fullName evidence="1">Uncharacterized protein</fullName>
    </submittedName>
</protein>